<sequence length="284" mass="31259">MRFERSRFSEQALARYASLFAACFPTAHKLQRIDYLRWLYLDNPLGEAVGFDAFDGERLAAHYICTRAQVSLEGRPGPALLSLNTATHPDFQGRGLFTKLAELTYETGASEGSGFVYGVANANSTPGFLRKLGFGLVAPLEARFGVGPLGRFDWERIAREARFRQAWTPEYLRWRLANPANPVAVRVEDGRRIGVSAATGTPMLEAWAEIPAVPDLRITPRRGAPSARLWLGLMPQGAGRLGLFPPVPSRLRPSPLNLIFKPLAGGPVPRSGEVAFSFLDFDAF</sequence>
<reference evidence="1 2" key="1">
    <citation type="submission" date="2024-09" db="EMBL/GenBank/DDBJ databases">
        <authorList>
            <person name="Sun Q."/>
            <person name="Mori K."/>
        </authorList>
    </citation>
    <scope>NUCLEOTIDE SEQUENCE [LARGE SCALE GENOMIC DNA]</scope>
    <source>
        <strain evidence="1 2">KCTC 23076</strain>
    </source>
</reference>
<dbReference type="EC" id="2.3.1.-" evidence="1"/>
<accession>A0ABV6RIQ6</accession>
<name>A0ABV6RIQ6_9GAMM</name>
<dbReference type="Proteomes" id="UP001589896">
    <property type="component" value="Unassembled WGS sequence"/>
</dbReference>
<dbReference type="Pfam" id="PF13527">
    <property type="entry name" value="Acetyltransf_9"/>
    <property type="match status" value="1"/>
</dbReference>
<dbReference type="EMBL" id="JBHLTG010000001">
    <property type="protein sequence ID" value="MFC0676875.1"/>
    <property type="molecule type" value="Genomic_DNA"/>
</dbReference>
<dbReference type="GO" id="GO:0016746">
    <property type="term" value="F:acyltransferase activity"/>
    <property type="evidence" value="ECO:0007669"/>
    <property type="project" value="UniProtKB-KW"/>
</dbReference>
<gene>
    <name evidence="1" type="ORF">ACFFGH_03285</name>
</gene>
<evidence type="ECO:0000313" key="2">
    <source>
        <dbReference type="Proteomes" id="UP001589896"/>
    </source>
</evidence>
<organism evidence="1 2">
    <name type="scientific">Lysobacter korlensis</name>
    <dbReference type="NCBI Taxonomy" id="553636"/>
    <lineage>
        <taxon>Bacteria</taxon>
        <taxon>Pseudomonadati</taxon>
        <taxon>Pseudomonadota</taxon>
        <taxon>Gammaproteobacteria</taxon>
        <taxon>Lysobacterales</taxon>
        <taxon>Lysobacteraceae</taxon>
        <taxon>Lysobacter</taxon>
    </lineage>
</organism>
<dbReference type="SUPFAM" id="SSF55729">
    <property type="entry name" value="Acyl-CoA N-acyltransferases (Nat)"/>
    <property type="match status" value="1"/>
</dbReference>
<comment type="caution">
    <text evidence="1">The sequence shown here is derived from an EMBL/GenBank/DDBJ whole genome shotgun (WGS) entry which is preliminary data.</text>
</comment>
<dbReference type="Gene3D" id="3.40.630.30">
    <property type="match status" value="1"/>
</dbReference>
<keyword evidence="1" id="KW-0012">Acyltransferase</keyword>
<keyword evidence="2" id="KW-1185">Reference proteome</keyword>
<evidence type="ECO:0000313" key="1">
    <source>
        <dbReference type="EMBL" id="MFC0676875.1"/>
    </source>
</evidence>
<dbReference type="InterPro" id="IPR016181">
    <property type="entry name" value="Acyl_CoA_acyltransferase"/>
</dbReference>
<proteinExistence type="predicted"/>
<dbReference type="RefSeq" id="WP_386664772.1">
    <property type="nucleotide sequence ID" value="NZ_JBHLTG010000001.1"/>
</dbReference>
<keyword evidence="1" id="KW-0808">Transferase</keyword>
<protein>
    <submittedName>
        <fullName evidence="1">GNAT family N-acetyltransferase</fullName>
        <ecNumber evidence="1">2.3.1.-</ecNumber>
    </submittedName>
</protein>